<name>A0A6J2R8E0_COTGO</name>
<keyword evidence="6" id="KW-0106">Calcium</keyword>
<dbReference type="GO" id="GO:0046872">
    <property type="term" value="F:metal ion binding"/>
    <property type="evidence" value="ECO:0007669"/>
    <property type="project" value="UniProtKB-KW"/>
</dbReference>
<keyword evidence="8" id="KW-0732">Signal</keyword>
<dbReference type="AlphaFoldDB" id="A0A6J2R8E0"/>
<comment type="subunit">
    <text evidence="3">Homotrimer.</text>
</comment>
<dbReference type="InterPro" id="IPR051941">
    <property type="entry name" value="BG_Antigen-Binding_Lectin"/>
</dbReference>
<dbReference type="GeneID" id="115021069"/>
<dbReference type="InterPro" id="IPR008979">
    <property type="entry name" value="Galactose-bd-like_sf"/>
</dbReference>
<dbReference type="InterPro" id="IPR006585">
    <property type="entry name" value="FTP1"/>
</dbReference>
<gene>
    <name evidence="11" type="primary">LOC115021069</name>
</gene>
<dbReference type="SUPFAM" id="SSF49785">
    <property type="entry name" value="Galactose-binding domain-like"/>
    <property type="match status" value="1"/>
</dbReference>
<dbReference type="GO" id="GO:0010185">
    <property type="term" value="P:regulation of cellular defense response"/>
    <property type="evidence" value="ECO:0007669"/>
    <property type="project" value="UniProtKB-ARBA"/>
</dbReference>
<organism evidence="10 11">
    <name type="scientific">Cottoperca gobio</name>
    <name type="common">Frogmouth</name>
    <name type="synonym">Aphritis gobio</name>
    <dbReference type="NCBI Taxonomy" id="56716"/>
    <lineage>
        <taxon>Eukaryota</taxon>
        <taxon>Metazoa</taxon>
        <taxon>Chordata</taxon>
        <taxon>Craniata</taxon>
        <taxon>Vertebrata</taxon>
        <taxon>Euteleostomi</taxon>
        <taxon>Actinopterygii</taxon>
        <taxon>Neopterygii</taxon>
        <taxon>Teleostei</taxon>
        <taxon>Neoteleostei</taxon>
        <taxon>Acanthomorphata</taxon>
        <taxon>Eupercaria</taxon>
        <taxon>Perciformes</taxon>
        <taxon>Notothenioidei</taxon>
        <taxon>Bovichtidae</taxon>
        <taxon>Cottoperca</taxon>
    </lineage>
</organism>
<keyword evidence="5" id="KW-0430">Lectin</keyword>
<evidence type="ECO:0000313" key="10">
    <source>
        <dbReference type="Proteomes" id="UP000504630"/>
    </source>
</evidence>
<accession>A0A6J2R8E0</accession>
<dbReference type="OrthoDB" id="547680at2759"/>
<keyword evidence="7" id="KW-1015">Disulfide bond</keyword>
<evidence type="ECO:0000256" key="7">
    <source>
        <dbReference type="ARBA" id="ARBA00023157"/>
    </source>
</evidence>
<evidence type="ECO:0000256" key="6">
    <source>
        <dbReference type="ARBA" id="ARBA00022837"/>
    </source>
</evidence>
<evidence type="ECO:0000259" key="9">
    <source>
        <dbReference type="SMART" id="SM00607"/>
    </source>
</evidence>
<dbReference type="PANTHER" id="PTHR45713">
    <property type="entry name" value="FTP DOMAIN-CONTAINING PROTEIN"/>
    <property type="match status" value="1"/>
</dbReference>
<evidence type="ECO:0000256" key="4">
    <source>
        <dbReference type="ARBA" id="ARBA00022723"/>
    </source>
</evidence>
<dbReference type="GO" id="GO:0001868">
    <property type="term" value="P:regulation of complement activation, lectin pathway"/>
    <property type="evidence" value="ECO:0007669"/>
    <property type="project" value="UniProtKB-ARBA"/>
</dbReference>
<dbReference type="RefSeq" id="XP_029307058.1">
    <property type="nucleotide sequence ID" value="XM_029451198.1"/>
</dbReference>
<dbReference type="GO" id="GO:0042806">
    <property type="term" value="F:fucose binding"/>
    <property type="evidence" value="ECO:0007669"/>
    <property type="project" value="UniProtKB-ARBA"/>
</dbReference>
<keyword evidence="4" id="KW-0479">Metal-binding</keyword>
<evidence type="ECO:0000313" key="11">
    <source>
        <dbReference type="RefSeq" id="XP_029307058.1"/>
    </source>
</evidence>
<protein>
    <submittedName>
        <fullName evidence="11">Fucolectin-like</fullName>
    </submittedName>
</protein>
<feature type="domain" description="Fucolectin tachylectin-4 pentraxin-1" evidence="9">
    <location>
        <begin position="27"/>
        <end position="173"/>
    </location>
</feature>
<dbReference type="InParanoid" id="A0A6J2R8E0"/>
<evidence type="ECO:0000256" key="2">
    <source>
        <dbReference type="ARBA" id="ARBA00010147"/>
    </source>
</evidence>
<dbReference type="SMART" id="SM00607">
    <property type="entry name" value="FTP"/>
    <property type="match status" value="1"/>
</dbReference>
<evidence type="ECO:0000256" key="8">
    <source>
        <dbReference type="SAM" id="SignalP"/>
    </source>
</evidence>
<dbReference type="Gene3D" id="2.60.120.260">
    <property type="entry name" value="Galactose-binding domain-like"/>
    <property type="match status" value="1"/>
</dbReference>
<reference evidence="11" key="1">
    <citation type="submission" date="2025-08" db="UniProtKB">
        <authorList>
            <consortium name="RefSeq"/>
        </authorList>
    </citation>
    <scope>IDENTIFICATION</scope>
</reference>
<dbReference type="PANTHER" id="PTHR45713:SF6">
    <property type="entry name" value="F5_8 TYPE C DOMAIN-CONTAINING PROTEIN"/>
    <property type="match status" value="1"/>
</dbReference>
<dbReference type="Pfam" id="PF22633">
    <property type="entry name" value="F5_F8_type_C_2"/>
    <property type="match status" value="1"/>
</dbReference>
<comment type="similarity">
    <text evidence="2">Belongs to the fucolectin family.</text>
</comment>
<sequence>MNLLHRMKNLAVVFVLLAVLGQTCGSGSNLALFGKASQSSTYYGASPQRAIDGNTEGTYGKGSCSCTRRQTNPWWRVDLGKTYKIDTVTITNRKDCCSGRLNGAEIHIGDTLVASGNANPRCAVIRSIGPRKSKTFKCNGMEGRYVNIVIPRKRRYQYLTLCEVEVTGTASEETDEYACN</sequence>
<evidence type="ECO:0000256" key="1">
    <source>
        <dbReference type="ARBA" id="ARBA00002219"/>
    </source>
</evidence>
<feature type="signal peptide" evidence="8">
    <location>
        <begin position="1"/>
        <end position="25"/>
    </location>
</feature>
<feature type="chain" id="PRO_5026812009" evidence="8">
    <location>
        <begin position="26"/>
        <end position="180"/>
    </location>
</feature>
<evidence type="ECO:0000256" key="5">
    <source>
        <dbReference type="ARBA" id="ARBA00022734"/>
    </source>
</evidence>
<evidence type="ECO:0000256" key="3">
    <source>
        <dbReference type="ARBA" id="ARBA00011233"/>
    </source>
</evidence>
<dbReference type="Proteomes" id="UP000504630">
    <property type="component" value="Chromosome 16"/>
</dbReference>
<comment type="function">
    <text evidence="1">Acts as a defensive agent. Recognizes blood group fucosylated oligosaccharides including A, B, H and Lewis B-type antigens. Does not recognize Lewis A antigen and has low affinity for monovalent haptens.</text>
</comment>
<dbReference type="KEGG" id="cgob:115021069"/>
<keyword evidence="10" id="KW-1185">Reference proteome</keyword>
<proteinExistence type="inferred from homology"/>